<proteinExistence type="predicted"/>
<dbReference type="AlphaFoldDB" id="A0A9J6Q2S8"/>
<dbReference type="InterPro" id="IPR010815">
    <property type="entry name" value="DUF1418"/>
</dbReference>
<protein>
    <submittedName>
        <fullName evidence="3">YbjC family protein</fullName>
    </submittedName>
</protein>
<dbReference type="Proteomes" id="UP001064262">
    <property type="component" value="Unassembled WGS sequence"/>
</dbReference>
<organism evidence="3 4">
    <name type="scientific">Winslowiella arboricola</name>
    <dbReference type="NCBI Taxonomy" id="2978220"/>
    <lineage>
        <taxon>Bacteria</taxon>
        <taxon>Pseudomonadati</taxon>
        <taxon>Pseudomonadota</taxon>
        <taxon>Gammaproteobacteria</taxon>
        <taxon>Enterobacterales</taxon>
        <taxon>Erwiniaceae</taxon>
        <taxon>Winslowiella</taxon>
    </lineage>
</organism>
<name>A0A9J6Q2S8_9GAMM</name>
<comment type="caution">
    <text evidence="3">The sequence shown here is derived from an EMBL/GenBank/DDBJ whole genome shotgun (WGS) entry which is preliminary data.</text>
</comment>
<keyword evidence="2" id="KW-1133">Transmembrane helix</keyword>
<dbReference type="Pfam" id="PF07214">
    <property type="entry name" value="DUF1418"/>
    <property type="match status" value="1"/>
</dbReference>
<gene>
    <name evidence="3" type="ORF">N5923_24035</name>
</gene>
<evidence type="ECO:0000313" key="3">
    <source>
        <dbReference type="EMBL" id="MCU5780567.1"/>
    </source>
</evidence>
<dbReference type="RefSeq" id="WP_267144243.1">
    <property type="nucleotide sequence ID" value="NZ_JAODIL010000081.1"/>
</dbReference>
<keyword evidence="4" id="KW-1185">Reference proteome</keyword>
<keyword evidence="2" id="KW-0812">Transmembrane</keyword>
<feature type="region of interest" description="Disordered" evidence="1">
    <location>
        <begin position="76"/>
        <end position="96"/>
    </location>
</feature>
<evidence type="ECO:0000256" key="1">
    <source>
        <dbReference type="SAM" id="MobiDB-lite"/>
    </source>
</evidence>
<reference evidence="3" key="1">
    <citation type="submission" date="2022-09" db="EMBL/GenBank/DDBJ databases">
        <title>Winslowiella arboricola sp. nov., isolated from bleeding cankers on broadleaf hosts.</title>
        <authorList>
            <person name="Brady C."/>
            <person name="Kaur S."/>
            <person name="Crampton B."/>
            <person name="Maddock D."/>
            <person name="Arnold D."/>
            <person name="Denman S."/>
        </authorList>
    </citation>
    <scope>NUCLEOTIDE SEQUENCE</scope>
    <source>
        <strain evidence="3">BAC 15a-03b</strain>
    </source>
</reference>
<sequence>MRAFAQLPKTVLVLEVLGIVLLVLAMLSVNQWLMLPVWLSGKAAATLMFFAGVLLMLPAAVTLMWRTAQALAPQLLGSGRHQNKSTKTGDSDDADH</sequence>
<keyword evidence="2" id="KW-0472">Membrane</keyword>
<feature type="transmembrane region" description="Helical" evidence="2">
    <location>
        <begin position="12"/>
        <end position="33"/>
    </location>
</feature>
<evidence type="ECO:0000313" key="4">
    <source>
        <dbReference type="Proteomes" id="UP001064262"/>
    </source>
</evidence>
<accession>A0A9J6Q2S8</accession>
<dbReference type="EMBL" id="JAODIM010000043">
    <property type="protein sequence ID" value="MCU5780567.1"/>
    <property type="molecule type" value="Genomic_DNA"/>
</dbReference>
<feature type="transmembrane region" description="Helical" evidence="2">
    <location>
        <begin position="45"/>
        <end position="65"/>
    </location>
</feature>
<evidence type="ECO:0000256" key="2">
    <source>
        <dbReference type="SAM" id="Phobius"/>
    </source>
</evidence>